<accession>A0A830GP07</accession>
<dbReference type="Gene3D" id="3.40.50.2300">
    <property type="match status" value="2"/>
</dbReference>
<evidence type="ECO:0000313" key="5">
    <source>
        <dbReference type="Proteomes" id="UP000605784"/>
    </source>
</evidence>
<feature type="region of interest" description="Disordered" evidence="2">
    <location>
        <begin position="33"/>
        <end position="80"/>
    </location>
</feature>
<keyword evidence="1" id="KW-0732">Signal</keyword>
<evidence type="ECO:0000313" key="4">
    <source>
        <dbReference type="EMBL" id="GGN96029.1"/>
    </source>
</evidence>
<dbReference type="InterPro" id="IPR028081">
    <property type="entry name" value="Leu-bd"/>
</dbReference>
<organism evidence="4 5">
    <name type="scientific">Haloarcula pellucida</name>
    <dbReference type="NCBI Taxonomy" id="1427151"/>
    <lineage>
        <taxon>Archaea</taxon>
        <taxon>Methanobacteriati</taxon>
        <taxon>Methanobacteriota</taxon>
        <taxon>Stenosarchaea group</taxon>
        <taxon>Halobacteria</taxon>
        <taxon>Halobacteriales</taxon>
        <taxon>Haloarculaceae</taxon>
        <taxon>Haloarcula</taxon>
    </lineage>
</organism>
<dbReference type="CDD" id="cd06346">
    <property type="entry name" value="PBP1_ABC_ligand_binding-like"/>
    <property type="match status" value="1"/>
</dbReference>
<comment type="caution">
    <text evidence="4">The sequence shown here is derived from an EMBL/GenBank/DDBJ whole genome shotgun (WGS) entry which is preliminary data.</text>
</comment>
<dbReference type="PANTHER" id="PTHR30483:SF6">
    <property type="entry name" value="PERIPLASMIC BINDING PROTEIN OF ABC TRANSPORTER FOR NATURAL AMINO ACIDS"/>
    <property type="match status" value="1"/>
</dbReference>
<gene>
    <name evidence="4" type="ORF">GCM10009030_23840</name>
</gene>
<sequence>MVYLDMESDDSPKKLDRRTVLRASGLAGLAGLAGCVSTTDDGGDGSDGGGGDGGDGGSDGESTDTEGDGGGGDGGSGPYNIGMVDALTGSLSAFGERNQRGKDLALEAVNDIGIDGRELSITVEDSESESQGGVSAAQKLVNQDGVPFLIGAVGSGVSLAIYESVVQGTDVVQLSQNSTGLSLTDFPGLLRMSPTGRTQSTALANIIAEDGYDTVALTYVNNDYGQSLADAFVESYEGEVAYNSPHDQEQQSYSSVVSGMNSSGADAWLFVTYQAEFATMVNEVYSSGYEAQFYGADSVSGDNVIENTPEGSMDGMKIVVPSAPVEEENYQQFASAFEEAYGEQPTAWSAYAYDCVVTAALSIQAADEFTGAALQETVRDVTRPEGEQVTSFEAASQILADGGGPSDVDYQGVSGPIDFDENGDPVGFLQILTVQDHDYVGTGFIES</sequence>
<feature type="domain" description="Leucine-binding protein" evidence="3">
    <location>
        <begin position="78"/>
        <end position="382"/>
    </location>
</feature>
<reference evidence="4" key="1">
    <citation type="journal article" date="2014" name="Int. J. Syst. Evol. Microbiol.">
        <title>Complete genome sequence of Corynebacterium casei LMG S-19264T (=DSM 44701T), isolated from a smear-ripened cheese.</title>
        <authorList>
            <consortium name="US DOE Joint Genome Institute (JGI-PGF)"/>
            <person name="Walter F."/>
            <person name="Albersmeier A."/>
            <person name="Kalinowski J."/>
            <person name="Ruckert C."/>
        </authorList>
    </citation>
    <scope>NUCLEOTIDE SEQUENCE</scope>
    <source>
        <strain evidence="4">JCM 17820</strain>
    </source>
</reference>
<protein>
    <submittedName>
        <fullName evidence="4">Amino acid ABC transporter substrate-binding protein</fullName>
    </submittedName>
</protein>
<dbReference type="InterPro" id="IPR028082">
    <property type="entry name" value="Peripla_BP_I"/>
</dbReference>
<dbReference type="AlphaFoldDB" id="A0A830GP07"/>
<name>A0A830GP07_9EURY</name>
<evidence type="ECO:0000256" key="2">
    <source>
        <dbReference type="SAM" id="MobiDB-lite"/>
    </source>
</evidence>
<keyword evidence="5" id="KW-1185">Reference proteome</keyword>
<evidence type="ECO:0000256" key="1">
    <source>
        <dbReference type="ARBA" id="ARBA00022729"/>
    </source>
</evidence>
<proteinExistence type="predicted"/>
<dbReference type="PANTHER" id="PTHR30483">
    <property type="entry name" value="LEUCINE-SPECIFIC-BINDING PROTEIN"/>
    <property type="match status" value="1"/>
</dbReference>
<dbReference type="EMBL" id="BMOU01000004">
    <property type="protein sequence ID" value="GGN96029.1"/>
    <property type="molecule type" value="Genomic_DNA"/>
</dbReference>
<feature type="compositionally biased region" description="Gly residues" evidence="2">
    <location>
        <begin position="45"/>
        <end position="59"/>
    </location>
</feature>
<evidence type="ECO:0000259" key="3">
    <source>
        <dbReference type="Pfam" id="PF13458"/>
    </source>
</evidence>
<reference evidence="4" key="2">
    <citation type="submission" date="2020-09" db="EMBL/GenBank/DDBJ databases">
        <authorList>
            <person name="Sun Q."/>
            <person name="Ohkuma M."/>
        </authorList>
    </citation>
    <scope>NUCLEOTIDE SEQUENCE</scope>
    <source>
        <strain evidence="4">JCM 17820</strain>
    </source>
</reference>
<dbReference type="Proteomes" id="UP000605784">
    <property type="component" value="Unassembled WGS sequence"/>
</dbReference>
<feature type="compositionally biased region" description="Gly residues" evidence="2">
    <location>
        <begin position="68"/>
        <end position="77"/>
    </location>
</feature>
<dbReference type="SUPFAM" id="SSF53822">
    <property type="entry name" value="Periplasmic binding protein-like I"/>
    <property type="match status" value="1"/>
</dbReference>
<dbReference type="InterPro" id="IPR051010">
    <property type="entry name" value="BCAA_transport"/>
</dbReference>
<dbReference type="Pfam" id="PF13458">
    <property type="entry name" value="Peripla_BP_6"/>
    <property type="match status" value="1"/>
</dbReference>